<feature type="transmembrane region" description="Helical" evidence="1">
    <location>
        <begin position="55"/>
        <end position="76"/>
    </location>
</feature>
<evidence type="ECO:0008006" key="4">
    <source>
        <dbReference type="Google" id="ProtNLM"/>
    </source>
</evidence>
<gene>
    <name evidence="2" type="ORF">JGU71_08620</name>
</gene>
<proteinExistence type="predicted"/>
<keyword evidence="1" id="KW-0812">Transmembrane</keyword>
<feature type="transmembrane region" description="Helical" evidence="1">
    <location>
        <begin position="12"/>
        <end position="32"/>
    </location>
</feature>
<evidence type="ECO:0000313" key="3">
    <source>
        <dbReference type="Proteomes" id="UP000655868"/>
    </source>
</evidence>
<keyword evidence="3" id="KW-1185">Reference proteome</keyword>
<dbReference type="Proteomes" id="UP000655868">
    <property type="component" value="Unassembled WGS sequence"/>
</dbReference>
<keyword evidence="1" id="KW-0472">Membrane</keyword>
<accession>A0A934NPE0</accession>
<evidence type="ECO:0000256" key="1">
    <source>
        <dbReference type="SAM" id="Phobius"/>
    </source>
</evidence>
<sequence>MTRANVVTDRVLVGLIGLAFMALGSLAVAWQLDYLPEDRRTLVLAWAVGVDEQAWWAWALGAGGAVAIVLGLWWLVAHRPRRGLGEVTLPASNGAGALRVDLDTFAAAAASTLGTTPSIATARGRSLADRGQRIIEISATAADNAGLADVVSAATAQQADIVESATGIPVVTRIALQAKPPRRGRTER</sequence>
<keyword evidence="1" id="KW-1133">Transmembrane helix</keyword>
<comment type="caution">
    <text evidence="2">The sequence shown here is derived from an EMBL/GenBank/DDBJ whole genome shotgun (WGS) entry which is preliminary data.</text>
</comment>
<dbReference type="EMBL" id="JAEMNV010000003">
    <property type="protein sequence ID" value="MBJ8338946.1"/>
    <property type="molecule type" value="Genomic_DNA"/>
</dbReference>
<organism evidence="2 3">
    <name type="scientific">Antrihabitans stalagmiti</name>
    <dbReference type="NCBI Taxonomy" id="2799499"/>
    <lineage>
        <taxon>Bacteria</taxon>
        <taxon>Bacillati</taxon>
        <taxon>Actinomycetota</taxon>
        <taxon>Actinomycetes</taxon>
        <taxon>Mycobacteriales</taxon>
        <taxon>Nocardiaceae</taxon>
        <taxon>Antrihabitans</taxon>
    </lineage>
</organism>
<evidence type="ECO:0000313" key="2">
    <source>
        <dbReference type="EMBL" id="MBJ8338946.1"/>
    </source>
</evidence>
<dbReference type="RefSeq" id="WP_199703672.1">
    <property type="nucleotide sequence ID" value="NZ_JAEMNV010000003.1"/>
</dbReference>
<name>A0A934NPE0_9NOCA</name>
<reference evidence="2" key="1">
    <citation type="submission" date="2020-12" db="EMBL/GenBank/DDBJ databases">
        <title>Antrihabitans popcorni sp. nov. and Antrihabitans auranticaus sp. nov., isolated from a larva cave.</title>
        <authorList>
            <person name="Lee S.D."/>
            <person name="Kim I.S."/>
        </authorList>
    </citation>
    <scope>NUCLEOTIDE SEQUENCE</scope>
    <source>
        <strain evidence="2">YC3-6</strain>
    </source>
</reference>
<dbReference type="AlphaFoldDB" id="A0A934NPE0"/>
<protein>
    <recommendedName>
        <fullName evidence="4">Alkaline shock response membrane anchor protein AmaP</fullName>
    </recommendedName>
</protein>